<keyword evidence="4" id="KW-0677">Repeat</keyword>
<dbReference type="PROSITE" id="PS50294">
    <property type="entry name" value="WD_REPEATS_REGION"/>
    <property type="match status" value="1"/>
</dbReference>
<dbReference type="GO" id="GO:0000028">
    <property type="term" value="P:ribosomal small subunit assembly"/>
    <property type="evidence" value="ECO:0007669"/>
    <property type="project" value="TreeGrafter"/>
</dbReference>
<evidence type="ECO:0000256" key="1">
    <source>
        <dbReference type="ARBA" id="ARBA00004604"/>
    </source>
</evidence>
<dbReference type="SMART" id="SM00320">
    <property type="entry name" value="WD40"/>
    <property type="match status" value="8"/>
</dbReference>
<dbReference type="GO" id="GO:0032040">
    <property type="term" value="C:small-subunit processome"/>
    <property type="evidence" value="ECO:0007669"/>
    <property type="project" value="TreeGrafter"/>
</dbReference>
<dbReference type="SUPFAM" id="SSF50998">
    <property type="entry name" value="Quinoprotein alcohol dehydrogenase-like"/>
    <property type="match status" value="1"/>
</dbReference>
<protein>
    <submittedName>
        <fullName evidence="8">WD domain, g-beta repeat domain-containing protein</fullName>
    </submittedName>
</protein>
<comment type="caution">
    <text evidence="8">The sequence shown here is derived from an EMBL/GenBank/DDBJ whole genome shotgun (WGS) entry which is preliminary data.</text>
</comment>
<evidence type="ECO:0000256" key="2">
    <source>
        <dbReference type="ARBA" id="ARBA00010226"/>
    </source>
</evidence>
<feature type="repeat" description="WD" evidence="6">
    <location>
        <begin position="344"/>
        <end position="385"/>
    </location>
</feature>
<dbReference type="GO" id="GO:0034388">
    <property type="term" value="C:Pwp2p-containing subcomplex of 90S preribosome"/>
    <property type="evidence" value="ECO:0007669"/>
    <property type="project" value="TreeGrafter"/>
</dbReference>
<dbReference type="InterPro" id="IPR011047">
    <property type="entry name" value="Quinoprotein_ADH-like_sf"/>
</dbReference>
<dbReference type="Pfam" id="PF00400">
    <property type="entry name" value="WD40"/>
    <property type="match status" value="4"/>
</dbReference>
<proteinExistence type="inferred from homology"/>
<dbReference type="PROSITE" id="PS50082">
    <property type="entry name" value="WD_REPEATS_2"/>
    <property type="match status" value="2"/>
</dbReference>
<keyword evidence="3 6" id="KW-0853">WD repeat</keyword>
<evidence type="ECO:0000256" key="6">
    <source>
        <dbReference type="PROSITE-ProRule" id="PRU00221"/>
    </source>
</evidence>
<organism evidence="8 9">
    <name type="scientific">Ditylenchus destructor</name>
    <dbReference type="NCBI Taxonomy" id="166010"/>
    <lineage>
        <taxon>Eukaryota</taxon>
        <taxon>Metazoa</taxon>
        <taxon>Ecdysozoa</taxon>
        <taxon>Nematoda</taxon>
        <taxon>Chromadorea</taxon>
        <taxon>Rhabditida</taxon>
        <taxon>Tylenchina</taxon>
        <taxon>Tylenchomorpha</taxon>
        <taxon>Sphaerularioidea</taxon>
        <taxon>Anguinidae</taxon>
        <taxon>Anguininae</taxon>
        <taxon>Ditylenchus</taxon>
    </lineage>
</organism>
<evidence type="ECO:0000313" key="8">
    <source>
        <dbReference type="EMBL" id="KAI1729223.1"/>
    </source>
</evidence>
<dbReference type="InterPro" id="IPR027145">
    <property type="entry name" value="PWP2"/>
</dbReference>
<dbReference type="Pfam" id="PF04003">
    <property type="entry name" value="Utp12"/>
    <property type="match status" value="1"/>
</dbReference>
<dbReference type="EMBL" id="JAKKPZ010000001">
    <property type="protein sequence ID" value="KAI1729223.1"/>
    <property type="molecule type" value="Genomic_DNA"/>
</dbReference>
<dbReference type="Proteomes" id="UP001201812">
    <property type="component" value="Unassembled WGS sequence"/>
</dbReference>
<evidence type="ECO:0000256" key="4">
    <source>
        <dbReference type="ARBA" id="ARBA00022737"/>
    </source>
</evidence>
<accession>A0AAD4NLL7</accession>
<keyword evidence="9" id="KW-1185">Reference proteome</keyword>
<dbReference type="InterPro" id="IPR007148">
    <property type="entry name" value="SSU_processome_Utp12"/>
</dbReference>
<keyword evidence="5" id="KW-0539">Nucleus</keyword>
<comment type="similarity">
    <text evidence="2">Belongs to the WD repeat PWP2 family.</text>
</comment>
<name>A0AAD4NLL7_9BILA</name>
<dbReference type="AlphaFoldDB" id="A0AAD4NLL7"/>
<evidence type="ECO:0000313" key="9">
    <source>
        <dbReference type="Proteomes" id="UP001201812"/>
    </source>
</evidence>
<feature type="repeat" description="WD" evidence="6">
    <location>
        <begin position="386"/>
        <end position="427"/>
    </location>
</feature>
<evidence type="ECO:0000256" key="3">
    <source>
        <dbReference type="ARBA" id="ARBA00022574"/>
    </source>
</evidence>
<feature type="domain" description="Small-subunit processome Utp12" evidence="7">
    <location>
        <begin position="691"/>
        <end position="797"/>
    </location>
</feature>
<evidence type="ECO:0000259" key="7">
    <source>
        <dbReference type="Pfam" id="PF04003"/>
    </source>
</evidence>
<reference evidence="8" key="1">
    <citation type="submission" date="2022-01" db="EMBL/GenBank/DDBJ databases">
        <title>Genome Sequence Resource for Two Populations of Ditylenchus destructor, the Migratory Endoparasitic Phytonematode.</title>
        <authorList>
            <person name="Zhang H."/>
            <person name="Lin R."/>
            <person name="Xie B."/>
        </authorList>
    </citation>
    <scope>NUCLEOTIDE SEQUENCE</scope>
    <source>
        <strain evidence="8">BazhouSP</strain>
    </source>
</reference>
<dbReference type="GO" id="GO:0000462">
    <property type="term" value="P:maturation of SSU-rRNA from tricistronic rRNA transcript (SSU-rRNA, 5.8S rRNA, LSU-rRNA)"/>
    <property type="evidence" value="ECO:0007669"/>
    <property type="project" value="TreeGrafter"/>
</dbReference>
<dbReference type="InterPro" id="IPR015943">
    <property type="entry name" value="WD40/YVTN_repeat-like_dom_sf"/>
</dbReference>
<gene>
    <name evidence="8" type="ORF">DdX_01450</name>
</gene>
<sequence length="810" mass="90195">MNVNFQFSDVIGGVYKNGNVKFLPDGTSVLSPIGNKLKMFMLKENLSRTLAVESEANITRIALNRSGTHAFVVNETGACFYINVTNEILLHRTHIGRGNSIRCAEFSPDGSSIALCTGGEVKLYSLGSIAAGQFHPTVQFGHRRLSSDSINCLQWAFDGRVLCCGGEDRVIRVFSSKKQFANMSCATMSQRYPLVATYFFGNGYDVLAVDRSGAVVCWEASLKPQELISRTKDHINGLVEPALNYQKVKRNNLMEHAGSSGVFLTASALNAKSKLLSVAFSNGVFLLCELTEFSVLQNFRASELRINTLDINDTGDWLAIGCGQGFDAQLIVWEWQSESYVLKQQSHSQTITSVAYSPDASLLVTGAEDGKVKIWNFHNSFCIVTFTEHNSGVTDVCFTQSGKAILSASLEGSVRAHDLKRYRNFRTMVAPKQTQLNCLYKTLRLWNVVDSSSMEPVQLMNEGLDVKYSPCGHIVAVLCYDSCISLFQADTATEIGTIETRSDIDAGRETRDKVKKSTSERNKTFTCIAFSPDSLLILAGGQSNTFCLYSVPDRLLLKIFKLSANVSLDGVLLDVDYRKFTEFGNVDLFDCSDSEDENARVDKKLKLPGTRHTDLSERSVKPSIRVNKMEFSPTGRNFAVVSTEGVSIYTLDARRRFNPFNLETEITPSLVFSRLRNSEYGNALGLALRLNEKPIIRTVVESVPVHQIKFVIKSLEIIYAEKLLKWLAALDESVLSKHLHFYQILIHELLYCYGADLKNNLQQNLPAIISIQQTLNNQTRMLSKLTNKNKNSIEYILAVRELRDANTNGS</sequence>
<dbReference type="PANTHER" id="PTHR19858">
    <property type="entry name" value="WD40 REPEAT PROTEIN"/>
    <property type="match status" value="1"/>
</dbReference>
<dbReference type="InterPro" id="IPR001680">
    <property type="entry name" value="WD40_rpt"/>
</dbReference>
<dbReference type="PANTHER" id="PTHR19858:SF0">
    <property type="entry name" value="PERIODIC TRYPTOPHAN PROTEIN 2 HOMOLOG"/>
    <property type="match status" value="1"/>
</dbReference>
<comment type="subcellular location">
    <subcellularLocation>
        <location evidence="1">Nucleus</location>
        <location evidence="1">Nucleolus</location>
    </subcellularLocation>
</comment>
<dbReference type="Gene3D" id="2.130.10.10">
    <property type="entry name" value="YVTN repeat-like/Quinoprotein amine dehydrogenase"/>
    <property type="match status" value="3"/>
</dbReference>
<evidence type="ECO:0000256" key="5">
    <source>
        <dbReference type="ARBA" id="ARBA00023242"/>
    </source>
</evidence>